<dbReference type="RefSeq" id="WP_092495585.1">
    <property type="nucleotide sequence ID" value="NZ_FOFG01000002.1"/>
</dbReference>
<sequence>MHILNGQTRGLEQAAQPVDLGQTPGDIVILTAADTEVSGLAAARRSLGDAFPSLRLANWMQLAHPYSVDLFGEQVLARAKLVVVRLLGGASYWRYGLDEAVRLSRACGTKLVVIPGDATWDAALAAEGNVAESDARLLWSYLVEGGAENFTGALRFCAHLIGKGERPPEPSPLSTAGLYRNGVPSGETPVAGIVFYRALMQAGQTEPVDALCEALKARGIAPLPIFVSSLKAADDAAFVERTLKEADAALVLNATSFAISRPGQSFGGTVLDGGDRPVLQVTFAGVSEEAWVGSTRGLSPTDLTMNVVLPEVDGRIIGRAVSFKETGELDPLTECRPVRYRPRADRIAFVADLAARWATLRRLPSVRKRVGLILSNYPNRDGRLANGVGLDAPASTAHLLRGMRAAGYATEGAPETGEALMALLLAGPTNALESRTERTGGERLSLAEYRRHFSRLPESVQAAVTERWGDPADDPFVADGAFLVPAHRFGNVAVGIQPARGYNIDPKATYHDPDLVPPHGYFAFYIWLREEFGADALVHMGKHGNLEWLPGKALALSGECFPEAVLGPLPVIYPFIVNDPGEGAQAKRRTSAVVVDHLMPPMARAESHGAAAELEALIDEYAAAQSADERRAKTVATQIFDLAARHGFDRDLGLDVRDRAEALGKLDEHICDLKELQIRDGLHVFGTSPEGRLRAETLVALARVPRGSRAGDASLTRALADDLHLGFDPLAGDFAEPWSGPKPEVLQGLAGHSWRIAGDTVERLEALSLELVQGRSCPAEWEGTAAVLQTIRDEIAPSLDESGTAESAAVLAALAGRFVPPGPSGAPTRGRSDCLPTGRNFYSVDVRSVPTRAAWNLGQRSADLLAERYFQDEGEWPTAMALTVWGTSNMRTGGDDIAQALALIGARPVWEPGSGRVTGMEVIPLSELRRPRVDVTLRISGFFRDAFPAQITLFHQAVQAVAAREDEPADGNPVAARIREDAASMAASGIPADEAREAASYRIFGSKPGAYGAGLQALIDEGIWAERKDLAAAFLEWSAYAYGKAGSENDRTGLGRQLLETRLAAVDAVVQNQDNREHDLLDSDDYYQFEGGLAASVETLKGQAPRVFHNDHSRPERPVIRSLDQEIARVVRGRAANPKWIAGVMRHGYKGAFEIVATVDYLFAFAATTNAVGHHHFEQLYDAYIADETVRRFIAEANAPALREIAGRLSEAVDRGLWTPRRNSAYHELKSLAERAQS</sequence>
<dbReference type="InterPro" id="IPR011953">
    <property type="entry name" value="Cobalto_CobN"/>
</dbReference>
<evidence type="ECO:0000256" key="1">
    <source>
        <dbReference type="NCBIfam" id="TIGR02257"/>
    </source>
</evidence>
<feature type="domain" description="CobN/magnesium chelatase" evidence="2">
    <location>
        <begin position="139"/>
        <end position="1223"/>
    </location>
</feature>
<reference evidence="3 4" key="1">
    <citation type="submission" date="2016-10" db="EMBL/GenBank/DDBJ databases">
        <authorList>
            <person name="de Groot N.N."/>
        </authorList>
    </citation>
    <scope>NUCLEOTIDE SEQUENCE [LARGE SCALE GENOMIC DNA]</scope>
    <source>
        <strain evidence="3 4">A52C2</strain>
    </source>
</reference>
<dbReference type="CDD" id="cd10150">
    <property type="entry name" value="CobN_like"/>
    <property type="match status" value="1"/>
</dbReference>
<dbReference type="PANTHER" id="PTHR44119:SF4">
    <property type="entry name" value="AEROBIC COBALTOCHELATASE SUBUNIT COBN"/>
    <property type="match status" value="1"/>
</dbReference>
<dbReference type="OrthoDB" id="9757976at2"/>
<accession>A0A1H9DFA2</accession>
<keyword evidence="4" id="KW-1185">Reference proteome</keyword>
<dbReference type="EC" id="6.6.1.2" evidence="1"/>
<dbReference type="Proteomes" id="UP000199647">
    <property type="component" value="Unassembled WGS sequence"/>
</dbReference>
<name>A0A1H9DFA2_9HYPH</name>
<gene>
    <name evidence="3" type="ORF">SAMN05216548_102441</name>
</gene>
<dbReference type="EMBL" id="FOFG01000002">
    <property type="protein sequence ID" value="SEQ11987.1"/>
    <property type="molecule type" value="Genomic_DNA"/>
</dbReference>
<dbReference type="STRING" id="1855383.SAMN05216548_102441"/>
<evidence type="ECO:0000259" key="2">
    <source>
        <dbReference type="Pfam" id="PF02514"/>
    </source>
</evidence>
<organism evidence="3 4">
    <name type="scientific">Faunimonas pinastri</name>
    <dbReference type="NCBI Taxonomy" id="1855383"/>
    <lineage>
        <taxon>Bacteria</taxon>
        <taxon>Pseudomonadati</taxon>
        <taxon>Pseudomonadota</taxon>
        <taxon>Alphaproteobacteria</taxon>
        <taxon>Hyphomicrobiales</taxon>
        <taxon>Afifellaceae</taxon>
        <taxon>Faunimonas</taxon>
    </lineage>
</organism>
<dbReference type="NCBIfam" id="TIGR02257">
    <property type="entry name" value="cobalto_cobN"/>
    <property type="match status" value="1"/>
</dbReference>
<evidence type="ECO:0000313" key="3">
    <source>
        <dbReference type="EMBL" id="SEQ11987.1"/>
    </source>
</evidence>
<dbReference type="PANTHER" id="PTHR44119">
    <property type="entry name" value="MAGNESIUM-CHELATASE SUBUNIT CHLH, CHLOROPLASTIC"/>
    <property type="match status" value="1"/>
</dbReference>
<dbReference type="GO" id="GO:0009236">
    <property type="term" value="P:cobalamin biosynthetic process"/>
    <property type="evidence" value="ECO:0007669"/>
    <property type="project" value="UniProtKB-UniRule"/>
</dbReference>
<protein>
    <recommendedName>
        <fullName evidence="1">Cobaltochelatase subunit CobN</fullName>
        <ecNumber evidence="1">6.6.1.2</ecNumber>
    </recommendedName>
</protein>
<dbReference type="GO" id="GO:0051116">
    <property type="term" value="F:cobaltochelatase activity"/>
    <property type="evidence" value="ECO:0007669"/>
    <property type="project" value="UniProtKB-UniRule"/>
</dbReference>
<dbReference type="InterPro" id="IPR003672">
    <property type="entry name" value="CobN/Mg_chltase"/>
</dbReference>
<dbReference type="Pfam" id="PF02514">
    <property type="entry name" value="CobN-Mg_chel"/>
    <property type="match status" value="1"/>
</dbReference>
<evidence type="ECO:0000313" key="4">
    <source>
        <dbReference type="Proteomes" id="UP000199647"/>
    </source>
</evidence>
<proteinExistence type="predicted"/>
<dbReference type="AlphaFoldDB" id="A0A1H9DFA2"/>